<reference evidence="3 4" key="1">
    <citation type="journal article" date="2015" name="Microbiome">
        <title>Genomic resolution of linkages in carbon, nitrogen, and sulfur cycling among widespread estuary sediment bacteria.</title>
        <authorList>
            <person name="Baker B.J."/>
            <person name="Lazar C.S."/>
            <person name="Teske A.P."/>
            <person name="Dick G.J."/>
        </authorList>
    </citation>
    <scope>NUCLEOTIDE SEQUENCE [LARGE SCALE GENOMIC DNA]</scope>
    <source>
        <strain evidence="3">DG_78</strain>
    </source>
</reference>
<dbReference type="NCBIfam" id="NF041920">
    <property type="entry name" value="DmpI"/>
    <property type="match status" value="1"/>
</dbReference>
<gene>
    <name evidence="3" type="ORF">AMJ52_02300</name>
</gene>
<evidence type="ECO:0000313" key="3">
    <source>
        <dbReference type="EMBL" id="KPJ73992.1"/>
    </source>
</evidence>
<feature type="domain" description="4-oxalocrotonate tautomerase-like" evidence="2">
    <location>
        <begin position="2"/>
        <end position="59"/>
    </location>
</feature>
<accession>A0A0S7YGU7</accession>
<dbReference type="EMBL" id="LJNI01000019">
    <property type="protein sequence ID" value="KPJ73992.1"/>
    <property type="molecule type" value="Genomic_DNA"/>
</dbReference>
<sequence length="62" mass="7152">MPTIFVDGPPLHEIERKRQLVKELTDVAIKIYKIEHIIVIIRENAPENVGINGELIADRHKK</sequence>
<dbReference type="SUPFAM" id="SSF55331">
    <property type="entry name" value="Tautomerase/MIF"/>
    <property type="match status" value="1"/>
</dbReference>
<dbReference type="GO" id="GO:0016853">
    <property type="term" value="F:isomerase activity"/>
    <property type="evidence" value="ECO:0007669"/>
    <property type="project" value="UniProtKB-KW"/>
</dbReference>
<dbReference type="Proteomes" id="UP000051012">
    <property type="component" value="Unassembled WGS sequence"/>
</dbReference>
<dbReference type="AlphaFoldDB" id="A0A0S7YGU7"/>
<dbReference type="Gene3D" id="3.30.429.10">
    <property type="entry name" value="Macrophage Migration Inhibitory Factor"/>
    <property type="match status" value="1"/>
</dbReference>
<protein>
    <submittedName>
        <fullName evidence="3">4-oxalocrotonate tautomerase</fullName>
    </submittedName>
</protein>
<evidence type="ECO:0000313" key="4">
    <source>
        <dbReference type="Proteomes" id="UP000051012"/>
    </source>
</evidence>
<comment type="caution">
    <text evidence="3">The sequence shown here is derived from an EMBL/GenBank/DDBJ whole genome shotgun (WGS) entry which is preliminary data.</text>
</comment>
<evidence type="ECO:0000256" key="1">
    <source>
        <dbReference type="ARBA" id="ARBA00023235"/>
    </source>
</evidence>
<evidence type="ECO:0000259" key="2">
    <source>
        <dbReference type="Pfam" id="PF01361"/>
    </source>
</evidence>
<dbReference type="InterPro" id="IPR004370">
    <property type="entry name" value="4-OT-like_dom"/>
</dbReference>
<name>A0A0S7YGU7_UNCT6</name>
<dbReference type="Pfam" id="PF01361">
    <property type="entry name" value="Tautomerase"/>
    <property type="match status" value="1"/>
</dbReference>
<dbReference type="InterPro" id="IPR014347">
    <property type="entry name" value="Tautomerase/MIF_sf"/>
</dbReference>
<keyword evidence="1" id="KW-0413">Isomerase</keyword>
<organism evidence="3 4">
    <name type="scientific">candidate division TA06 bacterium DG_78</name>
    <dbReference type="NCBI Taxonomy" id="1703772"/>
    <lineage>
        <taxon>Bacteria</taxon>
        <taxon>Bacteria division TA06</taxon>
    </lineage>
</organism>
<proteinExistence type="predicted"/>